<evidence type="ECO:0000313" key="2">
    <source>
        <dbReference type="Proteomes" id="UP001586593"/>
    </source>
</evidence>
<keyword evidence="2" id="KW-1185">Reference proteome</keyword>
<dbReference type="Proteomes" id="UP001586593">
    <property type="component" value="Unassembled WGS sequence"/>
</dbReference>
<dbReference type="SUPFAM" id="SSF55144">
    <property type="entry name" value="LigT-like"/>
    <property type="match status" value="1"/>
</dbReference>
<gene>
    <name evidence="1" type="ORF">VTK73DRAFT_3946</name>
</gene>
<evidence type="ECO:0008006" key="3">
    <source>
        <dbReference type="Google" id="ProtNLM"/>
    </source>
</evidence>
<dbReference type="EMBL" id="JAZHXJ010000023">
    <property type="protein sequence ID" value="KAL1881428.1"/>
    <property type="molecule type" value="Genomic_DNA"/>
</dbReference>
<sequence length="323" mass="36521">MAPVLESTDARNKLDDLSGVQIQPGENPYDALINACKDDPVEIQSLYSTHRVTRNAQQKEKFLSPDFKELIIDPFLLRLEDKDVEPCFRDPRNCLVFWARPPDHIVKLAVHIQALLKRAASGLWLMPAQRMHLTTLEIAHSRTPEDIEDLLRQLRPSIAKITNYTYSHRARLVKPMVSFDLAAVAVSFLPAAGEPALVAADTVDAGAPGIVEGDGYTYHHLRRDIFESVRGTGVEIASRYVVPSAHITLGRYLRQTDHLTPEMRRQWIETIEGINKWLQDEVWDREDGEFSGEWIVGQERGLDARSGRLWYGGGRTIMVGEGF</sequence>
<name>A0ABR3Y0N9_9PEZI</name>
<dbReference type="InterPro" id="IPR009097">
    <property type="entry name" value="Cyclic_Pdiesterase"/>
</dbReference>
<evidence type="ECO:0000313" key="1">
    <source>
        <dbReference type="EMBL" id="KAL1881428.1"/>
    </source>
</evidence>
<protein>
    <recommendedName>
        <fullName evidence="3">Ureidoglycolate hydrolase</fullName>
    </recommendedName>
</protein>
<organism evidence="1 2">
    <name type="scientific">Phialemonium thermophilum</name>
    <dbReference type="NCBI Taxonomy" id="223376"/>
    <lineage>
        <taxon>Eukaryota</taxon>
        <taxon>Fungi</taxon>
        <taxon>Dikarya</taxon>
        <taxon>Ascomycota</taxon>
        <taxon>Pezizomycotina</taxon>
        <taxon>Sordariomycetes</taxon>
        <taxon>Sordariomycetidae</taxon>
        <taxon>Cephalothecales</taxon>
        <taxon>Cephalothecaceae</taxon>
        <taxon>Phialemonium</taxon>
    </lineage>
</organism>
<comment type="caution">
    <text evidence="1">The sequence shown here is derived from an EMBL/GenBank/DDBJ whole genome shotgun (WGS) entry which is preliminary data.</text>
</comment>
<dbReference type="Gene3D" id="3.90.1140.10">
    <property type="entry name" value="Cyclic phosphodiesterase"/>
    <property type="match status" value="1"/>
</dbReference>
<accession>A0ABR3Y0N9</accession>
<reference evidence="1 2" key="1">
    <citation type="journal article" date="2024" name="Commun. Biol.">
        <title>Comparative genomic analysis of thermophilic fungi reveals convergent evolutionary adaptations and gene losses.</title>
        <authorList>
            <person name="Steindorff A.S."/>
            <person name="Aguilar-Pontes M.V."/>
            <person name="Robinson A.J."/>
            <person name="Andreopoulos B."/>
            <person name="LaButti K."/>
            <person name="Kuo A."/>
            <person name="Mondo S."/>
            <person name="Riley R."/>
            <person name="Otillar R."/>
            <person name="Haridas S."/>
            <person name="Lipzen A."/>
            <person name="Grimwood J."/>
            <person name="Schmutz J."/>
            <person name="Clum A."/>
            <person name="Reid I.D."/>
            <person name="Moisan M.C."/>
            <person name="Butler G."/>
            <person name="Nguyen T.T.M."/>
            <person name="Dewar K."/>
            <person name="Conant G."/>
            <person name="Drula E."/>
            <person name="Henrissat B."/>
            <person name="Hansel C."/>
            <person name="Singer S."/>
            <person name="Hutchinson M.I."/>
            <person name="de Vries R.P."/>
            <person name="Natvig D.O."/>
            <person name="Powell A.J."/>
            <person name="Tsang A."/>
            <person name="Grigoriev I.V."/>
        </authorList>
    </citation>
    <scope>NUCLEOTIDE SEQUENCE [LARGE SCALE GENOMIC DNA]</scope>
    <source>
        <strain evidence="1 2">ATCC 24622</strain>
    </source>
</reference>
<proteinExistence type="predicted"/>